<keyword evidence="7" id="KW-0675">Receptor</keyword>
<dbReference type="GeneID" id="186615"/>
<evidence type="ECO:0000256" key="2">
    <source>
        <dbReference type="ARBA" id="ARBA00022692"/>
    </source>
</evidence>
<keyword evidence="8" id="KW-1185">Reference proteome</keyword>
<feature type="transmembrane region" description="Helical" evidence="5">
    <location>
        <begin position="45"/>
        <end position="63"/>
    </location>
</feature>
<comment type="subcellular location">
    <subcellularLocation>
        <location evidence="1">Membrane</location>
    </subcellularLocation>
</comment>
<protein>
    <submittedName>
        <fullName evidence="7">G-protein coupled receptors family 1 profile domain-containing protein</fullName>
    </submittedName>
</protein>
<keyword evidence="4 5" id="KW-0472">Membrane</keyword>
<keyword evidence="2 5" id="KW-0812">Transmembrane</keyword>
<dbReference type="Proteomes" id="UP000001940">
    <property type="component" value="Chromosome V"/>
</dbReference>
<evidence type="ECO:0000256" key="4">
    <source>
        <dbReference type="ARBA" id="ARBA00023136"/>
    </source>
</evidence>
<feature type="transmembrane region" description="Helical" evidence="5">
    <location>
        <begin position="75"/>
        <end position="97"/>
    </location>
</feature>
<dbReference type="InterPro" id="IPR017452">
    <property type="entry name" value="GPCR_Rhodpsn_7TM"/>
</dbReference>
<feature type="domain" description="G-protein coupled receptors family 1 profile" evidence="6">
    <location>
        <begin position="56"/>
        <end position="282"/>
    </location>
</feature>
<gene>
    <name evidence="7 9" type="primary">srw-8</name>
    <name evidence="7" type="ORF">CELE_F59D6.5</name>
    <name evidence="9" type="ORF">F59D6.5</name>
</gene>
<dbReference type="RefSeq" id="NP_001360542.1">
    <property type="nucleotide sequence ID" value="NM_001373011.2"/>
</dbReference>
<feature type="transmembrane region" description="Helical" evidence="5">
    <location>
        <begin position="165"/>
        <end position="185"/>
    </location>
</feature>
<dbReference type="PANTHER" id="PTHR47321:SF1">
    <property type="entry name" value="G-PROTEIN COUPLED RECEPTORS FAMILY 1 PROFILE DOMAIN-CONTAINING PROTEIN-RELATED"/>
    <property type="match status" value="1"/>
</dbReference>
<evidence type="ECO:0000256" key="5">
    <source>
        <dbReference type="SAM" id="Phobius"/>
    </source>
</evidence>
<keyword evidence="3 5" id="KW-1133">Transmembrane helix</keyword>
<evidence type="ECO:0000256" key="1">
    <source>
        <dbReference type="ARBA" id="ARBA00004370"/>
    </source>
</evidence>
<dbReference type="EMBL" id="BX284605">
    <property type="protein sequence ID" value="VGM69564.1"/>
    <property type="molecule type" value="Genomic_DNA"/>
</dbReference>
<dbReference type="AlphaFoldDB" id="A0A486WVJ6"/>
<feature type="transmembrane region" description="Helical" evidence="5">
    <location>
        <begin position="223"/>
        <end position="242"/>
    </location>
</feature>
<dbReference type="SUPFAM" id="SSF81321">
    <property type="entry name" value="Family A G protein-coupled receptor-like"/>
    <property type="match status" value="1"/>
</dbReference>
<reference evidence="7 8" key="1">
    <citation type="journal article" date="1998" name="Science">
        <title>Genome sequence of the nematode C. elegans: a platform for investigating biology.</title>
        <authorList>
            <consortium name="The C. elegans sequencing consortium"/>
            <person name="Sulson J.E."/>
            <person name="Waterston R."/>
        </authorList>
    </citation>
    <scope>NUCLEOTIDE SEQUENCE [LARGE SCALE GENOMIC DNA]</scope>
    <source>
        <strain evidence="7 8">Bristol N2</strain>
    </source>
</reference>
<dbReference type="PANTHER" id="PTHR47321">
    <property type="entry name" value="SERPENTINE RECEPTOR, CLASS W"/>
    <property type="match status" value="1"/>
</dbReference>
<dbReference type="CTD" id="186615"/>
<dbReference type="SMR" id="A0A486WVJ6"/>
<dbReference type="GO" id="GO:0008528">
    <property type="term" value="F:G protein-coupled peptide receptor activity"/>
    <property type="evidence" value="ECO:0007669"/>
    <property type="project" value="InterPro"/>
</dbReference>
<organism evidence="7 8">
    <name type="scientific">Caenorhabditis elegans</name>
    <dbReference type="NCBI Taxonomy" id="6239"/>
    <lineage>
        <taxon>Eukaryota</taxon>
        <taxon>Metazoa</taxon>
        <taxon>Ecdysozoa</taxon>
        <taxon>Nematoda</taxon>
        <taxon>Chromadorea</taxon>
        <taxon>Rhabditida</taxon>
        <taxon>Rhabditina</taxon>
        <taxon>Rhabditomorpha</taxon>
        <taxon>Rhabditoidea</taxon>
        <taxon>Rhabditidae</taxon>
        <taxon>Peloderinae</taxon>
        <taxon>Caenorhabditis</taxon>
    </lineage>
</organism>
<dbReference type="Gene3D" id="1.20.1070.10">
    <property type="entry name" value="Rhodopsin 7-helix transmembrane proteins"/>
    <property type="match status" value="1"/>
</dbReference>
<dbReference type="PROSITE" id="PS50262">
    <property type="entry name" value="G_PROTEIN_RECEP_F1_2"/>
    <property type="match status" value="1"/>
</dbReference>
<sequence>MKTNNKATTVSYYHDEAYTDEDPEHDIFDYDYDIKHDYFDVARRVYTGLCTFGFLINLVHMVILTRKELRTNLVYIVMIGICICELTQSFTTILSYFMTLGIVYRIENVCGLAYFHVMIDVLATTFQYLSRRCASILGLFLVVFRTCSIIFPMSSAIDFVMRPKIGCLLVLTVTIMSSAYSFLYFSRAKIVKERECYLHERSTYVLYTHENSNKEMQFQLMDGYIAMVVCFLYIIVAGTLIFQLQKAKQRRKNLKAENSMFQYLDSFVLILMLVSSFTHCFTCFLMSSQYRQTAKNLFWRTTEKSRKTKDITITHVHSVAKNTSNN</sequence>
<feature type="transmembrane region" description="Helical" evidence="5">
    <location>
        <begin position="135"/>
        <end position="153"/>
    </location>
</feature>
<dbReference type="GO" id="GO:0016020">
    <property type="term" value="C:membrane"/>
    <property type="evidence" value="ECO:0007669"/>
    <property type="project" value="UniProtKB-SubCell"/>
</dbReference>
<evidence type="ECO:0000313" key="7">
    <source>
        <dbReference type="EMBL" id="VGM69564.1"/>
    </source>
</evidence>
<dbReference type="OrthoDB" id="5818258at2759"/>
<evidence type="ECO:0000313" key="9">
    <source>
        <dbReference type="WormBase" id="F59D6.5b"/>
    </source>
</evidence>
<dbReference type="WormBase" id="F59D6.5b">
    <property type="protein sequence ID" value="CE53000"/>
    <property type="gene ID" value="WBGene00005755"/>
    <property type="gene designation" value="srw-8"/>
</dbReference>
<dbReference type="AGR" id="WB:WBGene00005755"/>
<name>A0A486WVJ6_CAEEL</name>
<dbReference type="InterPro" id="IPR019427">
    <property type="entry name" value="7TM_GPCR_serpentine_rcpt_Srw"/>
</dbReference>
<dbReference type="KEGG" id="cel:CELE_F59D6.5"/>
<dbReference type="ExpressionAtlas" id="A0A486WVJ6">
    <property type="expression patterns" value="baseline"/>
</dbReference>
<evidence type="ECO:0000259" key="6">
    <source>
        <dbReference type="PROSITE" id="PS50262"/>
    </source>
</evidence>
<accession>A0A486WVJ6</accession>
<evidence type="ECO:0000256" key="3">
    <source>
        <dbReference type="ARBA" id="ARBA00022989"/>
    </source>
</evidence>
<evidence type="ECO:0000313" key="8">
    <source>
        <dbReference type="Proteomes" id="UP000001940"/>
    </source>
</evidence>
<feature type="transmembrane region" description="Helical" evidence="5">
    <location>
        <begin position="263"/>
        <end position="287"/>
    </location>
</feature>
<proteinExistence type="predicted"/>
<dbReference type="Pfam" id="PF10324">
    <property type="entry name" value="7TM_GPCR_Srw"/>
    <property type="match status" value="2"/>
</dbReference>